<dbReference type="PANTHER" id="PTHR42918:SF15">
    <property type="entry name" value="LYSINE--TRNA LIGASE, CHLOROPLASTIC_MITOCHONDRIAL"/>
    <property type="match status" value="1"/>
</dbReference>
<evidence type="ECO:0000313" key="13">
    <source>
        <dbReference type="Proteomes" id="UP000664417"/>
    </source>
</evidence>
<dbReference type="InterPro" id="IPR004365">
    <property type="entry name" value="NA-bd_OB_tRNA"/>
</dbReference>
<dbReference type="GO" id="GO:0004824">
    <property type="term" value="F:lysine-tRNA ligase activity"/>
    <property type="evidence" value="ECO:0007669"/>
    <property type="project" value="UniProtKB-UniRule"/>
</dbReference>
<dbReference type="RefSeq" id="WP_207860459.1">
    <property type="nucleotide sequence ID" value="NZ_JAFREP010000017.1"/>
</dbReference>
<feature type="domain" description="Aminoacyl-transfer RNA synthetases class-II family profile" evidence="11">
    <location>
        <begin position="175"/>
        <end position="493"/>
    </location>
</feature>
<dbReference type="Pfam" id="PF01336">
    <property type="entry name" value="tRNA_anti-codon"/>
    <property type="match status" value="1"/>
</dbReference>
<dbReference type="HAMAP" id="MF_00252">
    <property type="entry name" value="Lys_tRNA_synth_class2"/>
    <property type="match status" value="1"/>
</dbReference>
<feature type="binding site" evidence="9">
    <location>
        <position position="412"/>
    </location>
    <ligand>
        <name>Mg(2+)</name>
        <dbReference type="ChEBI" id="CHEBI:18420"/>
        <label>2</label>
    </ligand>
</feature>
<dbReference type="PRINTS" id="PR00982">
    <property type="entry name" value="TRNASYNTHLYS"/>
</dbReference>
<dbReference type="AlphaFoldDB" id="A0A8J7U559"/>
<dbReference type="InterPro" id="IPR006195">
    <property type="entry name" value="aa-tRNA-synth_II"/>
</dbReference>
<dbReference type="InterPro" id="IPR004364">
    <property type="entry name" value="Aa-tRNA-synt_II"/>
</dbReference>
<evidence type="ECO:0000256" key="1">
    <source>
        <dbReference type="ARBA" id="ARBA00008226"/>
    </source>
</evidence>
<evidence type="ECO:0000256" key="5">
    <source>
        <dbReference type="ARBA" id="ARBA00022840"/>
    </source>
</evidence>
<keyword evidence="7 9" id="KW-0030">Aminoacyl-tRNA synthetase</keyword>
<keyword evidence="9 10" id="KW-0460">Magnesium</keyword>
<dbReference type="InterPro" id="IPR044136">
    <property type="entry name" value="Lys-tRNA-ligase_II_N"/>
</dbReference>
<dbReference type="InterPro" id="IPR045864">
    <property type="entry name" value="aa-tRNA-synth_II/BPL/LPL"/>
</dbReference>
<accession>A0A8J7U559</accession>
<dbReference type="FunFam" id="2.40.50.140:FF:000024">
    <property type="entry name" value="Lysine--tRNA ligase"/>
    <property type="match status" value="1"/>
</dbReference>
<dbReference type="InterPro" id="IPR018149">
    <property type="entry name" value="Lys-tRNA-synth_II_C"/>
</dbReference>
<comment type="subunit">
    <text evidence="9">Homodimer.</text>
</comment>
<dbReference type="EC" id="6.1.1.6" evidence="9"/>
<comment type="subcellular location">
    <subcellularLocation>
        <location evidence="9">Cytoplasm</location>
    </subcellularLocation>
</comment>
<proteinExistence type="inferred from homology"/>
<evidence type="ECO:0000313" key="12">
    <source>
        <dbReference type="EMBL" id="MBO1320504.1"/>
    </source>
</evidence>
<dbReference type="PANTHER" id="PTHR42918">
    <property type="entry name" value="LYSYL-TRNA SYNTHETASE"/>
    <property type="match status" value="1"/>
</dbReference>
<evidence type="ECO:0000256" key="10">
    <source>
        <dbReference type="RuleBase" id="RU000336"/>
    </source>
</evidence>
<dbReference type="SUPFAM" id="SSF50249">
    <property type="entry name" value="Nucleic acid-binding proteins"/>
    <property type="match status" value="1"/>
</dbReference>
<dbReference type="NCBIfam" id="TIGR00499">
    <property type="entry name" value="lysS_bact"/>
    <property type="match status" value="1"/>
</dbReference>
<evidence type="ECO:0000256" key="8">
    <source>
        <dbReference type="ARBA" id="ARBA00048573"/>
    </source>
</evidence>
<dbReference type="SUPFAM" id="SSF55681">
    <property type="entry name" value="Class II aaRS and biotin synthetases"/>
    <property type="match status" value="1"/>
</dbReference>
<protein>
    <recommendedName>
        <fullName evidence="9">Lysine--tRNA ligase</fullName>
        <ecNumber evidence="9">6.1.1.6</ecNumber>
    </recommendedName>
    <alternativeName>
        <fullName evidence="9">Lysyl-tRNA synthetase</fullName>
        <shortName evidence="9">LysRS</shortName>
    </alternativeName>
</protein>
<dbReference type="GO" id="GO:0000049">
    <property type="term" value="F:tRNA binding"/>
    <property type="evidence" value="ECO:0007669"/>
    <property type="project" value="TreeGrafter"/>
</dbReference>
<dbReference type="PROSITE" id="PS50862">
    <property type="entry name" value="AA_TRNA_LIGASE_II"/>
    <property type="match status" value="1"/>
</dbReference>
<comment type="similarity">
    <text evidence="1 9">Belongs to the class-II aminoacyl-tRNA synthetase family.</text>
</comment>
<dbReference type="CDD" id="cd00775">
    <property type="entry name" value="LysRS_core"/>
    <property type="match status" value="1"/>
</dbReference>
<evidence type="ECO:0000256" key="9">
    <source>
        <dbReference type="HAMAP-Rule" id="MF_00252"/>
    </source>
</evidence>
<comment type="catalytic activity">
    <reaction evidence="8 9 10">
        <text>tRNA(Lys) + L-lysine + ATP = L-lysyl-tRNA(Lys) + AMP + diphosphate</text>
        <dbReference type="Rhea" id="RHEA:20792"/>
        <dbReference type="Rhea" id="RHEA-COMP:9696"/>
        <dbReference type="Rhea" id="RHEA-COMP:9697"/>
        <dbReference type="ChEBI" id="CHEBI:30616"/>
        <dbReference type="ChEBI" id="CHEBI:32551"/>
        <dbReference type="ChEBI" id="CHEBI:33019"/>
        <dbReference type="ChEBI" id="CHEBI:78442"/>
        <dbReference type="ChEBI" id="CHEBI:78529"/>
        <dbReference type="ChEBI" id="CHEBI:456215"/>
        <dbReference type="EC" id="6.1.1.6"/>
    </reaction>
</comment>
<dbReference type="Gene3D" id="2.40.50.140">
    <property type="entry name" value="Nucleic acid-binding proteins"/>
    <property type="match status" value="1"/>
</dbReference>
<evidence type="ECO:0000259" key="11">
    <source>
        <dbReference type="PROSITE" id="PS50862"/>
    </source>
</evidence>
<feature type="binding site" evidence="9">
    <location>
        <position position="412"/>
    </location>
    <ligand>
        <name>Mg(2+)</name>
        <dbReference type="ChEBI" id="CHEBI:18420"/>
        <label>1</label>
    </ligand>
</feature>
<sequence>MSQSFDNEFTAQRHRNRQAIEELGIDAFPGKVVRNEMVDAVIKAHGEKDKETLEAEKVRVEVAGRVMLNRPMGKAAFATLQDGTGRLQFYLRRDSVDDAAFKAYKKTDLGDFVSVGGTLFRTKTGELTVQVDRYQYLSKAYRPLPDKHAGLKDTELRYRHRSLDLLTNPEVRDTFKKRSNIIRAIRDFMTERDYLEVETPMMHVIPGGATARPFTTHHNALDMELYMRIAPELHLKRLIIGGLDRVYEINRNFRNEGISTQHNPEFTMMEWYEAYANLDVMKEMVETMIREVVQKTCGETKLMFGDFELDFGAPFDSYTMIEATCKFGNFTEAQLLDADSLRDVAKKLHIEDADTMEYGYLLAEVFESVAEPHLIHPTFITEHPIAISPLTKKIPGNEQFVERFELFCAGMEIANAYTEINDPLDQRQRFEDQMRQRDEGNDEAQFLDEDFLWAMEHGMPPTGGQGLGIDRLVMLLTNSASIRDVILFPLMRPHQES</sequence>
<dbReference type="InterPro" id="IPR012340">
    <property type="entry name" value="NA-bd_OB-fold"/>
</dbReference>
<dbReference type="Pfam" id="PF00152">
    <property type="entry name" value="tRNA-synt_2"/>
    <property type="match status" value="1"/>
</dbReference>
<gene>
    <name evidence="9 12" type="primary">lysS</name>
    <name evidence="12" type="ORF">J3U88_18655</name>
</gene>
<evidence type="ECO:0000256" key="4">
    <source>
        <dbReference type="ARBA" id="ARBA00022741"/>
    </source>
</evidence>
<comment type="caution">
    <text evidence="12">The sequence shown here is derived from an EMBL/GenBank/DDBJ whole genome shotgun (WGS) entry which is preliminary data.</text>
</comment>
<keyword evidence="13" id="KW-1185">Reference proteome</keyword>
<evidence type="ECO:0000256" key="7">
    <source>
        <dbReference type="ARBA" id="ARBA00023146"/>
    </source>
</evidence>
<evidence type="ECO:0000256" key="2">
    <source>
        <dbReference type="ARBA" id="ARBA00022598"/>
    </source>
</evidence>
<dbReference type="InterPro" id="IPR002313">
    <property type="entry name" value="Lys-tRNA-ligase_II"/>
</dbReference>
<keyword evidence="9" id="KW-0963">Cytoplasm</keyword>
<dbReference type="CDD" id="cd04322">
    <property type="entry name" value="LysRS_N"/>
    <property type="match status" value="1"/>
</dbReference>
<keyword evidence="2 9" id="KW-0436">Ligase</keyword>
<dbReference type="EMBL" id="JAFREP010000017">
    <property type="protein sequence ID" value="MBO1320504.1"/>
    <property type="molecule type" value="Genomic_DNA"/>
</dbReference>
<keyword evidence="3 9" id="KW-0479">Metal-binding</keyword>
<dbReference type="Proteomes" id="UP000664417">
    <property type="component" value="Unassembled WGS sequence"/>
</dbReference>
<comment type="cofactor">
    <cofactor evidence="9 10">
        <name>Mg(2+)</name>
        <dbReference type="ChEBI" id="CHEBI:18420"/>
    </cofactor>
    <text evidence="9 10">Binds 3 Mg(2+) ions per subunit.</text>
</comment>
<keyword evidence="5 9" id="KW-0067">ATP-binding</keyword>
<evidence type="ECO:0000256" key="3">
    <source>
        <dbReference type="ARBA" id="ARBA00022723"/>
    </source>
</evidence>
<keyword evidence="4 9" id="KW-0547">Nucleotide-binding</keyword>
<dbReference type="GO" id="GO:0005524">
    <property type="term" value="F:ATP binding"/>
    <property type="evidence" value="ECO:0007669"/>
    <property type="project" value="UniProtKB-UniRule"/>
</dbReference>
<name>A0A8J7U559_9BACT</name>
<keyword evidence="6 9" id="KW-0648">Protein biosynthesis</keyword>
<dbReference type="NCBIfam" id="NF001756">
    <property type="entry name" value="PRK00484.1"/>
    <property type="match status" value="1"/>
</dbReference>
<evidence type="ECO:0000256" key="6">
    <source>
        <dbReference type="ARBA" id="ARBA00022917"/>
    </source>
</evidence>
<dbReference type="Gene3D" id="3.30.930.10">
    <property type="entry name" value="Bira Bifunctional Protein, Domain 2"/>
    <property type="match status" value="1"/>
</dbReference>
<dbReference type="GO" id="GO:0000287">
    <property type="term" value="F:magnesium ion binding"/>
    <property type="evidence" value="ECO:0007669"/>
    <property type="project" value="UniProtKB-UniRule"/>
</dbReference>
<reference evidence="12" key="1">
    <citation type="submission" date="2021-03" db="EMBL/GenBank/DDBJ databases">
        <authorList>
            <person name="Wang G."/>
        </authorList>
    </citation>
    <scope>NUCLEOTIDE SEQUENCE</scope>
    <source>
        <strain evidence="12">KCTC 12899</strain>
    </source>
</reference>
<feature type="binding site" evidence="9">
    <location>
        <position position="405"/>
    </location>
    <ligand>
        <name>Mg(2+)</name>
        <dbReference type="ChEBI" id="CHEBI:18420"/>
        <label>1</label>
    </ligand>
</feature>
<dbReference type="GO" id="GO:0006430">
    <property type="term" value="P:lysyl-tRNA aminoacylation"/>
    <property type="evidence" value="ECO:0007669"/>
    <property type="project" value="UniProtKB-UniRule"/>
</dbReference>
<dbReference type="GO" id="GO:0005829">
    <property type="term" value="C:cytosol"/>
    <property type="evidence" value="ECO:0007669"/>
    <property type="project" value="TreeGrafter"/>
</dbReference>
<organism evidence="12 13">
    <name type="scientific">Acanthopleuribacter pedis</name>
    <dbReference type="NCBI Taxonomy" id="442870"/>
    <lineage>
        <taxon>Bacteria</taxon>
        <taxon>Pseudomonadati</taxon>
        <taxon>Acidobacteriota</taxon>
        <taxon>Holophagae</taxon>
        <taxon>Acanthopleuribacterales</taxon>
        <taxon>Acanthopleuribacteraceae</taxon>
        <taxon>Acanthopleuribacter</taxon>
    </lineage>
</organism>